<dbReference type="Proteomes" id="UP000307943">
    <property type="component" value="Unassembled WGS sequence"/>
</dbReference>
<accession>A0A5C4T204</accession>
<name>A0A5C4T204_9BACL</name>
<organism evidence="1 2">
    <name type="scientific">Paenibacillus hemerocallicola</name>
    <dbReference type="NCBI Taxonomy" id="1172614"/>
    <lineage>
        <taxon>Bacteria</taxon>
        <taxon>Bacillati</taxon>
        <taxon>Bacillota</taxon>
        <taxon>Bacilli</taxon>
        <taxon>Bacillales</taxon>
        <taxon>Paenibacillaceae</taxon>
        <taxon>Paenibacillus</taxon>
    </lineage>
</organism>
<comment type="caution">
    <text evidence="1">The sequence shown here is derived from an EMBL/GenBank/DDBJ whole genome shotgun (WGS) entry which is preliminary data.</text>
</comment>
<proteinExistence type="predicted"/>
<dbReference type="AlphaFoldDB" id="A0A5C4T204"/>
<keyword evidence="2" id="KW-1185">Reference proteome</keyword>
<reference evidence="1 2" key="1">
    <citation type="submission" date="2019-05" db="EMBL/GenBank/DDBJ databases">
        <title>We sequenced the genome of Paenibacillus hemerocallicola KCTC 33185 for further insight into its adaptation and study the phylogeny of Paenibacillus.</title>
        <authorList>
            <person name="Narsing Rao M.P."/>
        </authorList>
    </citation>
    <scope>NUCLEOTIDE SEQUENCE [LARGE SCALE GENOMIC DNA]</scope>
    <source>
        <strain evidence="1 2">KCTC 33185</strain>
    </source>
</reference>
<dbReference type="RefSeq" id="WP_139605658.1">
    <property type="nucleotide sequence ID" value="NZ_VDCQ01000052.1"/>
</dbReference>
<protein>
    <submittedName>
        <fullName evidence="1">Uncharacterized protein</fullName>
    </submittedName>
</protein>
<gene>
    <name evidence="1" type="ORF">FE784_28510</name>
</gene>
<evidence type="ECO:0000313" key="2">
    <source>
        <dbReference type="Proteomes" id="UP000307943"/>
    </source>
</evidence>
<evidence type="ECO:0000313" key="1">
    <source>
        <dbReference type="EMBL" id="TNJ62845.1"/>
    </source>
</evidence>
<sequence>MSRQHRFSAPIRRHAEIVFVENAGLQIRPQELLFHSLQIGQNVRQRIIGKLLGGFSSAAVPLQNNAMDGSTDHRCDNFHLALFVDRLEIPFFKYEKMMAAR</sequence>
<dbReference type="EMBL" id="VDCQ01000052">
    <property type="protein sequence ID" value="TNJ62845.1"/>
    <property type="molecule type" value="Genomic_DNA"/>
</dbReference>